<evidence type="ECO:0000313" key="4">
    <source>
        <dbReference type="Proteomes" id="UP000836404"/>
    </source>
</evidence>
<dbReference type="GO" id="GO:0016491">
    <property type="term" value="F:oxidoreductase activity"/>
    <property type="evidence" value="ECO:0007669"/>
    <property type="project" value="UniProtKB-KW"/>
</dbReference>
<accession>A0A9N8MDP3</accession>
<keyword evidence="4" id="KW-1185">Reference proteome</keyword>
<dbReference type="CDD" id="cd19077">
    <property type="entry name" value="AKR_AKR8A1-2"/>
    <property type="match status" value="1"/>
</dbReference>
<dbReference type="SUPFAM" id="SSF51430">
    <property type="entry name" value="NAD(P)-linked oxidoreductase"/>
    <property type="match status" value="1"/>
</dbReference>
<dbReference type="InterPro" id="IPR050791">
    <property type="entry name" value="Aldo-Keto_reductase"/>
</dbReference>
<evidence type="ECO:0000313" key="3">
    <source>
        <dbReference type="EMBL" id="CAD6960069.1"/>
    </source>
</evidence>
<dbReference type="AlphaFoldDB" id="A0A9N8MDP3"/>
<dbReference type="InterPro" id="IPR023210">
    <property type="entry name" value="NADP_OxRdtase_dom"/>
</dbReference>
<gene>
    <name evidence="3" type="ORF">JKILLFL_G9517</name>
</gene>
<feature type="domain" description="NADP-dependent oxidoreductase" evidence="2">
    <location>
        <begin position="12"/>
        <end position="338"/>
    </location>
</feature>
<dbReference type="Gene3D" id="3.20.20.100">
    <property type="entry name" value="NADP-dependent oxidoreductase domain"/>
    <property type="match status" value="1"/>
</dbReference>
<dbReference type="Pfam" id="PF00248">
    <property type="entry name" value="Aldo_ket_red"/>
    <property type="match status" value="1"/>
</dbReference>
<evidence type="ECO:0000256" key="1">
    <source>
        <dbReference type="ARBA" id="ARBA00023002"/>
    </source>
</evidence>
<dbReference type="Proteomes" id="UP000836404">
    <property type="component" value="Unassembled WGS sequence"/>
</dbReference>
<dbReference type="PANTHER" id="PTHR43625">
    <property type="entry name" value="AFLATOXIN B1 ALDEHYDE REDUCTASE"/>
    <property type="match status" value="1"/>
</dbReference>
<proteinExistence type="predicted"/>
<reference evidence="3 4" key="1">
    <citation type="submission" date="2020-10" db="EMBL/GenBank/DDBJ databases">
        <authorList>
            <person name="Sedaghatjoo S."/>
        </authorList>
    </citation>
    <scope>NUCLEOTIDE SEQUENCE [LARGE SCALE GENOMIC DNA]</scope>
    <source>
        <strain evidence="3 4">LLFL</strain>
    </source>
</reference>
<comment type="caution">
    <text evidence="3">The sequence shown here is derived from an EMBL/GenBank/DDBJ whole genome shotgun (WGS) entry which is preliminary data.</text>
</comment>
<dbReference type="GO" id="GO:0005737">
    <property type="term" value="C:cytoplasm"/>
    <property type="evidence" value="ECO:0007669"/>
    <property type="project" value="TreeGrafter"/>
</dbReference>
<protein>
    <recommendedName>
        <fullName evidence="2">NADP-dependent oxidoreductase domain-containing protein</fullName>
    </recommendedName>
</protein>
<evidence type="ECO:0000259" key="2">
    <source>
        <dbReference type="Pfam" id="PF00248"/>
    </source>
</evidence>
<dbReference type="PANTHER" id="PTHR43625:SF78">
    <property type="entry name" value="PYRIDOXAL REDUCTASE-RELATED"/>
    <property type="match status" value="1"/>
</dbReference>
<dbReference type="InterPro" id="IPR036812">
    <property type="entry name" value="NAD(P)_OxRdtase_dom_sf"/>
</dbReference>
<organism evidence="3 4">
    <name type="scientific">Tilletia laevis</name>
    <dbReference type="NCBI Taxonomy" id="157183"/>
    <lineage>
        <taxon>Eukaryota</taxon>
        <taxon>Fungi</taxon>
        <taxon>Dikarya</taxon>
        <taxon>Basidiomycota</taxon>
        <taxon>Ustilaginomycotina</taxon>
        <taxon>Exobasidiomycetes</taxon>
        <taxon>Tilletiales</taxon>
        <taxon>Tilletiaceae</taxon>
        <taxon>Tilletia</taxon>
    </lineage>
</organism>
<sequence length="357" mass="39228">MSAQIGPYSIAPIGLGLMSLTWRSISDIVPDEESFRLIKAAIQKGGPNRVLLNTGAFYGPKEDAYANIKILRRFFTAHPEYKDKVVVNVKGGTVMSEYTKHGFAEGGIFRPSSTLENLREDLIAIRRELGSDEGGVDVHVYEPARRDPNLSVEVIVKNLHTLQEEGLFQHIALSEVGADTIYTAVRTAKALGTQIVSVEVEYSPWFTEIERNGVLEACQTYHIPILAYSPLGRGFLGGQLNSRSDLEPNDPRLQLEQFSEQNFPKNVQVADTFTQLAASHNPHVTPAQLALAWLIGQGAGKTAIIPIPGATKYSRVEENFGAMDIKLDEKLSSQIKTLKAHGERYSALARAAIPLFA</sequence>
<keyword evidence="1" id="KW-0560">Oxidoreductase</keyword>
<dbReference type="EMBL" id="CAJHJF010006946">
    <property type="protein sequence ID" value="CAD6960069.1"/>
    <property type="molecule type" value="Genomic_DNA"/>
</dbReference>
<name>A0A9N8MDP3_9BASI</name>